<feature type="domain" description="DUF1206" evidence="2">
    <location>
        <begin position="97"/>
        <end position="162"/>
    </location>
</feature>
<feature type="domain" description="DUF1206" evidence="2">
    <location>
        <begin position="14"/>
        <end position="80"/>
    </location>
</feature>
<dbReference type="KEGG" id="noj:EJ995_10300"/>
<keyword evidence="4" id="KW-1185">Reference proteome</keyword>
<dbReference type="Proteomes" id="UP000279600">
    <property type="component" value="Chromosome"/>
</dbReference>
<proteinExistence type="predicted"/>
<evidence type="ECO:0000256" key="1">
    <source>
        <dbReference type="SAM" id="Phobius"/>
    </source>
</evidence>
<feature type="transmembrane region" description="Helical" evidence="1">
    <location>
        <begin position="99"/>
        <end position="120"/>
    </location>
</feature>
<keyword evidence="1" id="KW-0472">Membrane</keyword>
<feature type="transmembrane region" description="Helical" evidence="1">
    <location>
        <begin position="230"/>
        <end position="252"/>
    </location>
</feature>
<evidence type="ECO:0000313" key="4">
    <source>
        <dbReference type="Proteomes" id="UP000279600"/>
    </source>
</evidence>
<dbReference type="Pfam" id="PF06724">
    <property type="entry name" value="DUF1206"/>
    <property type="match status" value="3"/>
</dbReference>
<gene>
    <name evidence="3" type="ORF">EJ995_10300</name>
</gene>
<feature type="transmembrane region" description="Helical" evidence="1">
    <location>
        <begin position="140"/>
        <end position="162"/>
    </location>
</feature>
<reference evidence="3 4" key="1">
    <citation type="submission" date="2018-12" db="EMBL/GenBank/DDBJ databases">
        <title>Complete genome of Nonlabens sp. MJ115.</title>
        <authorList>
            <person name="Choi H.S."/>
            <person name="Jung J."/>
        </authorList>
    </citation>
    <scope>NUCLEOTIDE SEQUENCE [LARGE SCALE GENOMIC DNA]</scope>
    <source>
        <strain evidence="3 4">MJ115</strain>
    </source>
</reference>
<dbReference type="AlphaFoldDB" id="A0A3S9MZD3"/>
<keyword evidence="1" id="KW-0812">Transmembrane</keyword>
<feature type="transmembrane region" description="Helical" evidence="1">
    <location>
        <begin position="21"/>
        <end position="39"/>
    </location>
</feature>
<dbReference type="EMBL" id="CP034549">
    <property type="protein sequence ID" value="AZQ44611.1"/>
    <property type="molecule type" value="Genomic_DNA"/>
</dbReference>
<evidence type="ECO:0000259" key="2">
    <source>
        <dbReference type="Pfam" id="PF06724"/>
    </source>
</evidence>
<name>A0A3S9MZD3_9FLAO</name>
<organism evidence="3 4">
    <name type="scientific">Nonlabens ponticola</name>
    <dbReference type="NCBI Taxonomy" id="2496866"/>
    <lineage>
        <taxon>Bacteria</taxon>
        <taxon>Pseudomonadati</taxon>
        <taxon>Bacteroidota</taxon>
        <taxon>Flavobacteriia</taxon>
        <taxon>Flavobacteriales</taxon>
        <taxon>Flavobacteriaceae</taxon>
        <taxon>Nonlabens</taxon>
    </lineage>
</organism>
<feature type="domain" description="DUF1206" evidence="2">
    <location>
        <begin position="190"/>
        <end position="253"/>
    </location>
</feature>
<dbReference type="RefSeq" id="WP_126448217.1">
    <property type="nucleotide sequence ID" value="NZ_CP034549.1"/>
</dbReference>
<feature type="transmembrane region" description="Helical" evidence="1">
    <location>
        <begin position="192"/>
        <end position="210"/>
    </location>
</feature>
<feature type="transmembrane region" description="Helical" evidence="1">
    <location>
        <begin position="59"/>
        <end position="78"/>
    </location>
</feature>
<sequence length="265" mass="28894">MGDKAHRARKYARVGIATKGIVYLLMGGLAALTATKLNSDFMDSQQVLKWISERTFGRVLLFGMIVGLVGYVISRAILAFNNYDYDHSHGKPWVKRVGYVINGLGYILLCYSSITLLIGIKQNEGKSPFITSMLDSQLGVVLVIIVAAGLAISAINEFYMAFCGLMEDMILKDEMDKDNYSRLLLLGKIGRSARGLVFGCVAYTLFKAAFSDSAGVPGGTTVAFKFLEDAFGEIIMCVVAGGLAMYGLYLIIGSKYRNVPIRSVD</sequence>
<protein>
    <submittedName>
        <fullName evidence="3">DUF1206 domain-containing protein</fullName>
    </submittedName>
</protein>
<keyword evidence="1" id="KW-1133">Transmembrane helix</keyword>
<accession>A0A3S9MZD3</accession>
<evidence type="ECO:0000313" key="3">
    <source>
        <dbReference type="EMBL" id="AZQ44611.1"/>
    </source>
</evidence>
<dbReference type="OrthoDB" id="1490880at2"/>
<dbReference type="InterPro" id="IPR009597">
    <property type="entry name" value="DUF1206"/>
</dbReference>